<dbReference type="Pfam" id="PF06253">
    <property type="entry name" value="MTTB"/>
    <property type="match status" value="1"/>
</dbReference>
<proteinExistence type="inferred from homology"/>
<evidence type="ECO:0008006" key="5">
    <source>
        <dbReference type="Google" id="ProtNLM"/>
    </source>
</evidence>
<dbReference type="EMBL" id="BARU01005525">
    <property type="protein sequence ID" value="GAH37628.1"/>
    <property type="molecule type" value="Genomic_DNA"/>
</dbReference>
<dbReference type="InterPro" id="IPR010426">
    <property type="entry name" value="MTTB_MeTrfase"/>
</dbReference>
<dbReference type="InterPro" id="IPR038601">
    <property type="entry name" value="MttB-like_sf"/>
</dbReference>
<sequence>VRYSRTFYTNKAHHLYTDFTTNAGGFSVFVLDLYNKRKLATLKDVTDSIRLADALENIDRLGLPCSAQEIPFEERPIRMTAELLKRTNKIGGIEVWNKRDIHAIAEMCDVITGSRSASIKNPLIMGYSEMRTPLCFDANMSEIFIEYAKLGFPQSIDTMPCAGTTSPVYAASTIAIGLAESIAGIVLGFSVNPEVRMGITLTPSAADMRTLVFPYASSDKMMLTAAMVQMLCEYYGCPTGAHAGKTDACIPNVQAGFEKALSALIPILFGAIGIGTLGNLEPGGITFSPVQLVIDNEIVGYIRRILKGFDVNEETLALDIIKEVGPGGNFITHQSTADNFKKEFYLSDISERLSWNSWENQDLKGIEDRAREKVKKILKEHNTSPLSEDRVKEIDKIMNLYLVK</sequence>
<keyword evidence="2" id="KW-0489">Methyltransferase</keyword>
<reference evidence="4" key="1">
    <citation type="journal article" date="2014" name="Front. Microbiol.">
        <title>High frequency of phylogenetically diverse reductive dehalogenase-homologous genes in deep subseafloor sedimentary metagenomes.</title>
        <authorList>
            <person name="Kawai M."/>
            <person name="Futagami T."/>
            <person name="Toyoda A."/>
            <person name="Takaki Y."/>
            <person name="Nishi S."/>
            <person name="Hori S."/>
            <person name="Arai W."/>
            <person name="Tsubouchi T."/>
            <person name="Morono Y."/>
            <person name="Uchiyama I."/>
            <person name="Ito T."/>
            <person name="Fujiyama A."/>
            <person name="Inagaki F."/>
            <person name="Takami H."/>
        </authorList>
    </citation>
    <scope>NUCLEOTIDE SEQUENCE</scope>
    <source>
        <strain evidence="4">Expedition CK06-06</strain>
    </source>
</reference>
<comment type="caution">
    <text evidence="4">The sequence shown here is derived from an EMBL/GenBank/DDBJ whole genome shotgun (WGS) entry which is preliminary data.</text>
</comment>
<accession>X1GX90</accession>
<dbReference type="AlphaFoldDB" id="X1GX90"/>
<evidence type="ECO:0000256" key="2">
    <source>
        <dbReference type="ARBA" id="ARBA00022603"/>
    </source>
</evidence>
<evidence type="ECO:0000256" key="1">
    <source>
        <dbReference type="ARBA" id="ARBA00007137"/>
    </source>
</evidence>
<dbReference type="Gene3D" id="3.20.20.480">
    <property type="entry name" value="Trimethylamine methyltransferase-like"/>
    <property type="match status" value="1"/>
</dbReference>
<dbReference type="GO" id="GO:0015948">
    <property type="term" value="P:methanogenesis"/>
    <property type="evidence" value="ECO:0007669"/>
    <property type="project" value="InterPro"/>
</dbReference>
<evidence type="ECO:0000256" key="3">
    <source>
        <dbReference type="ARBA" id="ARBA00022679"/>
    </source>
</evidence>
<comment type="similarity">
    <text evidence="1">Belongs to the trimethylamine methyltransferase family.</text>
</comment>
<evidence type="ECO:0000313" key="4">
    <source>
        <dbReference type="EMBL" id="GAH37628.1"/>
    </source>
</evidence>
<dbReference type="GO" id="GO:0032259">
    <property type="term" value="P:methylation"/>
    <property type="evidence" value="ECO:0007669"/>
    <property type="project" value="UniProtKB-KW"/>
</dbReference>
<gene>
    <name evidence="4" type="ORF">S03H2_10773</name>
</gene>
<feature type="non-terminal residue" evidence="4">
    <location>
        <position position="1"/>
    </location>
</feature>
<keyword evidence="3" id="KW-0808">Transferase</keyword>
<dbReference type="GO" id="GO:0008168">
    <property type="term" value="F:methyltransferase activity"/>
    <property type="evidence" value="ECO:0007669"/>
    <property type="project" value="UniProtKB-KW"/>
</dbReference>
<name>X1GX90_9ZZZZ</name>
<organism evidence="4">
    <name type="scientific">marine sediment metagenome</name>
    <dbReference type="NCBI Taxonomy" id="412755"/>
    <lineage>
        <taxon>unclassified sequences</taxon>
        <taxon>metagenomes</taxon>
        <taxon>ecological metagenomes</taxon>
    </lineage>
</organism>
<protein>
    <recommendedName>
        <fullName evidence="5">Trimethylamine methyltransferase</fullName>
    </recommendedName>
</protein>